<keyword evidence="1" id="KW-0472">Membrane</keyword>
<dbReference type="GeneID" id="82131069"/>
<organism evidence="5 8">
    <name type="scientific">Helicobacter ailurogastricus</name>
    <dbReference type="NCBI Taxonomy" id="1578720"/>
    <lineage>
        <taxon>Bacteria</taxon>
        <taxon>Pseudomonadati</taxon>
        <taxon>Campylobacterota</taxon>
        <taxon>Epsilonproteobacteria</taxon>
        <taxon>Campylobacterales</taxon>
        <taxon>Helicobacteraceae</taxon>
        <taxon>Helicobacter</taxon>
    </lineage>
</organism>
<dbReference type="Proteomes" id="UP000041394">
    <property type="component" value="Unassembled WGS sequence"/>
</dbReference>
<reference evidence="7 8" key="3">
    <citation type="submission" date="2014-12" db="EMBL/GenBank/DDBJ databases">
        <authorList>
            <person name="Jaenicke S."/>
        </authorList>
    </citation>
    <scope>NUCLEOTIDE SEQUENCE [LARGE SCALE GENOMIC DNA]</scope>
</reference>
<dbReference type="EMBL" id="CDMG01000002">
    <property type="protein sequence ID" value="CRF51904.1"/>
    <property type="molecule type" value="Genomic_DNA"/>
</dbReference>
<dbReference type="Proteomes" id="UP000038622">
    <property type="component" value="Unassembled WGS sequence"/>
</dbReference>
<dbReference type="Pfam" id="PF13103">
    <property type="entry name" value="TonB_2"/>
    <property type="match status" value="1"/>
</dbReference>
<evidence type="ECO:0000313" key="6">
    <source>
        <dbReference type="Proteomes" id="UP000038622"/>
    </source>
</evidence>
<sequence length="228" mass="25736">MQTGLFFGSGLLALVCYGLLLSLLLFKPAENIPPLAIPPIEVDLIDNPPPSNLNPFESGLGVKDMFSAIPDKQAPETNPQEAKDLQKARELLRNIQFNKLDAHAFKDLQDSLAELGNGLKSLQAKKMEVQIPKEEKNTLAQDKAWFAAIYQILYSQWKLNFDQKALVGALITIYPSGQMRFSVVDFSPFREYNQQIESLLLRLQQQKFPPYPQGRAITLKVNFKTKDE</sequence>
<name>A0A0K2Y263_9HELI</name>
<feature type="transmembrane region" description="Helical" evidence="1">
    <location>
        <begin position="6"/>
        <end position="26"/>
    </location>
</feature>
<evidence type="ECO:0000313" key="2">
    <source>
        <dbReference type="EMBL" id="CRF41277.1"/>
    </source>
</evidence>
<evidence type="ECO:0000256" key="1">
    <source>
        <dbReference type="SAM" id="Phobius"/>
    </source>
</evidence>
<dbReference type="RefSeq" id="WP_053941896.1">
    <property type="nucleotide sequence ID" value="NZ_BSCV01000001.1"/>
</dbReference>
<dbReference type="Proteomes" id="UP000043437">
    <property type="component" value="Unassembled WGS sequence"/>
</dbReference>
<dbReference type="Proteomes" id="UP000045175">
    <property type="component" value="Unassembled WGS sequence"/>
</dbReference>
<dbReference type="EMBL" id="CDMN01000045">
    <property type="protein sequence ID" value="CRF44569.1"/>
    <property type="molecule type" value="Genomic_DNA"/>
</dbReference>
<dbReference type="EMBL" id="CDML01000036">
    <property type="protein sequence ID" value="CRF41277.1"/>
    <property type="molecule type" value="Genomic_DNA"/>
</dbReference>
<dbReference type="AlphaFoldDB" id="A0A0K2Y263"/>
<dbReference type="STRING" id="1578720.HAL011_10680"/>
<protein>
    <submittedName>
        <fullName evidence="5">TonB-like putative TolA function</fullName>
    </submittedName>
</protein>
<keyword evidence="1" id="KW-0812">Transmembrane</keyword>
<proteinExistence type="predicted"/>
<evidence type="ECO:0000313" key="8">
    <source>
        <dbReference type="Proteomes" id="UP000043437"/>
    </source>
</evidence>
<reference evidence="5" key="1">
    <citation type="submission" date="2014-12" db="EMBL/GenBank/DDBJ databases">
        <title>Whole genome sequences of four Staphylococcus schleiferi canine isolates.</title>
        <authorList>
            <person name="Misic A.M."/>
            <person name="Cain C."/>
            <person name="Morris D.O."/>
            <person name="Rankin S."/>
            <person name="Beiting D."/>
        </authorList>
    </citation>
    <scope>NUCLEOTIDE SEQUENCE</scope>
    <source>
        <strain evidence="2">ASB11</strain>
        <strain evidence="3">ASB13</strain>
        <strain evidence="5">ASB7</strain>
        <strain evidence="4">ASB9</strain>
    </source>
</reference>
<evidence type="ECO:0000313" key="5">
    <source>
        <dbReference type="EMBL" id="CRF51904.1"/>
    </source>
</evidence>
<reference evidence="6" key="2">
    <citation type="submission" date="2014-12" db="EMBL/GenBank/DDBJ databases">
        <authorList>
            <person name="Smet A."/>
        </authorList>
    </citation>
    <scope>NUCLEOTIDE SEQUENCE [LARGE SCALE GENOMIC DNA]</scope>
</reference>
<keyword evidence="1" id="KW-1133">Transmembrane helix</keyword>
<accession>A0A0K2Y263</accession>
<evidence type="ECO:0000313" key="4">
    <source>
        <dbReference type="EMBL" id="CRF44569.1"/>
    </source>
</evidence>
<gene>
    <name evidence="2" type="ORF">HAL011_10680</name>
    <name evidence="3" type="ORF">HAL013_15620</name>
    <name evidence="5" type="ORF">HAL07_00300</name>
    <name evidence="4" type="ORF">HAL09_11600</name>
</gene>
<dbReference type="OrthoDB" id="5372757at2"/>
<dbReference type="EMBL" id="CDMH01000062">
    <property type="protein sequence ID" value="CRF43332.1"/>
    <property type="molecule type" value="Genomic_DNA"/>
</dbReference>
<keyword evidence="6" id="KW-1185">Reference proteome</keyword>
<evidence type="ECO:0000313" key="7">
    <source>
        <dbReference type="Proteomes" id="UP000041394"/>
    </source>
</evidence>
<evidence type="ECO:0000313" key="3">
    <source>
        <dbReference type="EMBL" id="CRF43332.1"/>
    </source>
</evidence>